<keyword evidence="3" id="KW-0378">Hydrolase</keyword>
<evidence type="ECO:0000256" key="3">
    <source>
        <dbReference type="ARBA" id="ARBA00022801"/>
    </source>
</evidence>
<comment type="similarity">
    <text evidence="1">Belongs to the AB hydrolase superfamily. AB hydrolase 4 family.</text>
</comment>
<dbReference type="Proteomes" id="UP000766486">
    <property type="component" value="Unassembled WGS sequence"/>
</dbReference>
<feature type="domain" description="AB hydrolase-1" evidence="4">
    <location>
        <begin position="122"/>
        <end position="340"/>
    </location>
</feature>
<dbReference type="Pfam" id="PF00561">
    <property type="entry name" value="Abhydrolase_1"/>
    <property type="match status" value="1"/>
</dbReference>
<dbReference type="EMBL" id="CABFNS010001012">
    <property type="protein sequence ID" value="VUC37621.1"/>
    <property type="molecule type" value="Genomic_DNA"/>
</dbReference>
<gene>
    <name evidence="5" type="ORF">CLO192961_LOCUS476221</name>
</gene>
<evidence type="ECO:0000313" key="6">
    <source>
        <dbReference type="Proteomes" id="UP000766486"/>
    </source>
</evidence>
<dbReference type="PROSITE" id="PS01133">
    <property type="entry name" value="UPF0017"/>
    <property type="match status" value="1"/>
</dbReference>
<dbReference type="InterPro" id="IPR000952">
    <property type="entry name" value="AB_hydrolase_4_CS"/>
</dbReference>
<proteinExistence type="inferred from homology"/>
<dbReference type="SUPFAM" id="SSF53474">
    <property type="entry name" value="alpha/beta-Hydrolases"/>
    <property type="match status" value="1"/>
</dbReference>
<dbReference type="InterPro" id="IPR029058">
    <property type="entry name" value="AB_hydrolase_fold"/>
</dbReference>
<dbReference type="Gene3D" id="3.40.50.1820">
    <property type="entry name" value="alpha/beta hydrolase"/>
    <property type="match status" value="1"/>
</dbReference>
<keyword evidence="2" id="KW-0719">Serine esterase</keyword>
<protein>
    <recommendedName>
        <fullName evidence="4">AB hydrolase-1 domain-containing protein</fullName>
    </recommendedName>
</protein>
<dbReference type="InterPro" id="IPR000073">
    <property type="entry name" value="AB_hydrolase_1"/>
</dbReference>
<reference evidence="5 6" key="1">
    <citation type="submission" date="2019-06" db="EMBL/GenBank/DDBJ databases">
        <authorList>
            <person name="Broberg M."/>
        </authorList>
    </citation>
    <scope>NUCLEOTIDE SEQUENCE [LARGE SCALE GENOMIC DNA]</scope>
</reference>
<evidence type="ECO:0000313" key="5">
    <source>
        <dbReference type="EMBL" id="VUC37621.1"/>
    </source>
</evidence>
<comment type="caution">
    <text evidence="5">The sequence shown here is derived from an EMBL/GenBank/DDBJ whole genome shotgun (WGS) entry which is preliminary data.</text>
</comment>
<dbReference type="PIRSF" id="PIRSF005211">
    <property type="entry name" value="Ab_hydro_YheT"/>
    <property type="match status" value="1"/>
</dbReference>
<evidence type="ECO:0000259" key="4">
    <source>
        <dbReference type="Pfam" id="PF00561"/>
    </source>
</evidence>
<evidence type="ECO:0000256" key="1">
    <source>
        <dbReference type="ARBA" id="ARBA00010884"/>
    </source>
</evidence>
<accession>A0ABY6V541</accession>
<dbReference type="InterPro" id="IPR050960">
    <property type="entry name" value="AB_hydrolase_4_sf"/>
</dbReference>
<dbReference type="InterPro" id="IPR012020">
    <property type="entry name" value="ABHD4"/>
</dbReference>
<organism evidence="5 6">
    <name type="scientific">Bionectria ochroleuca</name>
    <name type="common">Gliocladium roseum</name>
    <dbReference type="NCBI Taxonomy" id="29856"/>
    <lineage>
        <taxon>Eukaryota</taxon>
        <taxon>Fungi</taxon>
        <taxon>Dikarya</taxon>
        <taxon>Ascomycota</taxon>
        <taxon>Pezizomycotina</taxon>
        <taxon>Sordariomycetes</taxon>
        <taxon>Hypocreomycetidae</taxon>
        <taxon>Hypocreales</taxon>
        <taxon>Bionectriaceae</taxon>
        <taxon>Clonostachys</taxon>
    </lineage>
</organism>
<evidence type="ECO:0000256" key="2">
    <source>
        <dbReference type="ARBA" id="ARBA00022487"/>
    </source>
</evidence>
<dbReference type="PANTHER" id="PTHR10794:SF63">
    <property type="entry name" value="ALPHA_BETA HYDROLASE 1, ISOFORM A"/>
    <property type="match status" value="1"/>
</dbReference>
<keyword evidence="6" id="KW-1185">Reference proteome</keyword>
<name>A0ABY6V541_BIOOC</name>
<sequence>MEWLGKAKINFIHSTSPIELQYQNSQRTDLLHICEQSVPPCNLNPLLFNGHAQTCWAATEHEAPPIYFKRKIFQSNDEKYRGSFAVDFVVSPFTGVDNTLPERTILYHDDEPIDSDDTKPQLIILHGLTGGSHETYVRHCIAPLSEDENWDICVINSRGCAQSKLTSGVLYNGRATWDIRQVVQWYQKNFPKKLLFGLGFSLGANILTNYCGEEGGNCPLKAAIVCSNPFNLEVTSRALLRTFVGRNLYLRAMGGAVRDFWRNNEKEMRTYTNIEYDRIMRITTLTEFDREVHCKTWGYPTVFTYYRDASSSNSVLAIRIPFLALHATDDPIAVEEALPYDEFQQNPYTVLCTTSLGGHLCWFESGGGRWYTKPVTNFLNSMAFEIKNVYGNRASEQDCIRSFDPMRRAMNECR</sequence>
<dbReference type="PANTHER" id="PTHR10794">
    <property type="entry name" value="ABHYDROLASE DOMAIN-CONTAINING PROTEIN"/>
    <property type="match status" value="1"/>
</dbReference>